<dbReference type="InterPro" id="IPR003370">
    <property type="entry name" value="Chromate_transpt"/>
</dbReference>
<evidence type="ECO:0000256" key="5">
    <source>
        <dbReference type="ARBA" id="ARBA00022475"/>
    </source>
</evidence>
<dbReference type="InterPro" id="IPR056916">
    <property type="entry name" value="NTS_TR130"/>
</dbReference>
<comment type="similarity">
    <text evidence="3">Belongs to the chromate ion transporter (CHR) (TC 2.A.51) family.</text>
</comment>
<feature type="domain" description="TRAPPC10/Trs130 C-terminal" evidence="12">
    <location>
        <begin position="1339"/>
        <end position="1497"/>
    </location>
</feature>
<feature type="transmembrane region" description="Helical" evidence="11">
    <location>
        <begin position="1684"/>
        <end position="1704"/>
    </location>
</feature>
<feature type="transmembrane region" description="Helical" evidence="11">
    <location>
        <begin position="1813"/>
        <end position="1833"/>
    </location>
</feature>
<evidence type="ECO:0000256" key="6">
    <source>
        <dbReference type="ARBA" id="ARBA00022692"/>
    </source>
</evidence>
<feature type="domain" description="Trs130 NTS" evidence="15">
    <location>
        <begin position="722"/>
        <end position="813"/>
    </location>
</feature>
<dbReference type="Pfam" id="PF23274">
    <property type="entry name" value="DUF7077"/>
    <property type="match status" value="1"/>
</dbReference>
<evidence type="ECO:0000256" key="4">
    <source>
        <dbReference type="ARBA" id="ARBA00022448"/>
    </source>
</evidence>
<feature type="transmembrane region" description="Helical" evidence="11">
    <location>
        <begin position="1989"/>
        <end position="2021"/>
    </location>
</feature>
<dbReference type="InterPro" id="IPR045126">
    <property type="entry name" value="TRAPPC10/Trs130"/>
</dbReference>
<evidence type="ECO:0000256" key="7">
    <source>
        <dbReference type="ARBA" id="ARBA00022989"/>
    </source>
</evidence>
<evidence type="ECO:0000259" key="14">
    <source>
        <dbReference type="Pfam" id="PF23274"/>
    </source>
</evidence>
<sequence>MEHPFSTSKVTVEYFDPHGVYKLLGPGLVPRLPLRNLHWQSHAGPLRSIDVLFVELVDTGADPAAAAPRATLRRSVSAGVQDDGFQTQQLGRKSASTDNIEAPAAAAQQPGKERRHQIPGLRRTPYLKVLLVRCDDNDTYKATTRAEIRDWIKLHTPPSQSTRKANNQENHDAFEWLIVHVVVPNTVAATQPRTSGKSAEGASSDKTASSRWRTGSSTLLEKMRADFNVTGKGAVDRIAQIRIGINDVPYDILPRVVPATPTGYSETEKDAEVAWQELLSKIKGLILASFDMRVTQYEDDIREKDAQRLLPGWNFCTFFILKEGLARGFESVGLIEDALVGYDELSVGLDSVIHEQVATGDAERNGGALLGYTAELKKQAEQAVAAATGAGNLEDEESVDLQSKELPAASHFDEIPISSTKKLYRDMIVANNVSVFDFRCYIFGRQLALLLRSGNAWSSREELLVKLKEQQESVLHGVAPQAPAPKQAEDAENLTMLAEICRRTLQFIPAISQIMRADITSAVSQSRSDSADHSVSPVVTEVIDNLVASFAFSVAQQILAQTSTKSLPIPPSLLITPEIHEPKVSIPEPKTMMHPARTTSLSVRTTTAAPHSPGIFPGPGAGQRASASESMSVAPTNQFLKNGLEDLAARRAELYNLSRNVLEECGKKRGWGDGWASVPDVENSGNETMEDISLDDNEPPTKKAQAEVPQQPLLSGIEGRLLQAALDNQGDFYRLYETLTDKALRHYTVADHNYAVQASMTDLAVLKYHLGDYSAAASYFYRVTPFYGETGWSVLELSMLVMYAHCLHELQRKDEYVRVVLKLLTKAAAAEKDRLARRKGFRLGAGHDVEHASFAAIRGFVGKLLAVTKTFSNEVPVPLGHVFTNPQLDESPEYDVGLDSFSLTIKLSSLLVDDLTIETARMRLTSSDPGVPKELWLESTTPQVLKRGESTIRLHSKTSVSGRYDVDRLSLTSSNIHLHYERDIDHDSSKGAEAFFLPKVTVCRQEGGLDCQLTAARHTQLDRNNCLDLKLLTGWNNVTSCEIRVRPSTGGLRLLSTEAQFIGPNFEFAGALEPGLFRFSALEPDTSVQLRFPFSTEQDVANISVKVDVIYSTEKGTYTFSAIPTIPISLALGVNVQDVFKHNAIFSRFSVSTASPSPITVYKSELQQSDIFESHFGVAPSKPVVVFPKQPASLLYKITRKKGVAVQPKTQKTLYLKVFYSVVLEQIVATVSRLVKQAVVGSDLARYATLVEAQLQKQVPGALSLFDLERAGLLGEISTSFLAKPAVDGSFRGLGKLPGSDKDAARAIASFIQDWQQKNPKLPLKSSENIEDAQSILIPVDVPSIPILFTIDIQLDESLPSPVPRKDAGTPITGINQLLSANLTLKWTRRWDTSPGVTDSSAAPQEFIYDVTAPPDTWLLGGRKRGRVKVPAPGTDSSTPDQSVVNIPLIMVPLREGWLPYPSVDMREAKAEEDGLPPTQGHCETDFRNLGETVRVIADREKVTLSLDSSGPGGGPLTLVDSESKMHRSWWNWDRSLEVAGQRAAATFKVNWHLGLTAFGGPPVHFKIFHDKFVKRLKWIDEQMYQELFSVSQALSGPASTKMLYCINLLQNGLFGAVVAFVLWSLPGALGMYGLSVGVASIGDTLPRAVYALLSGLNAATAITDPLTRILVFLSASAGMMYNALWYFPTLMAAAGCAAIIHDYRWLHRPVRKVKHTLEACFGRKKEPAGPAAQENGDAGTELQVLPRPSESVKEPAAVDGRSSPSLHSRAGPSQTGQASSSEADARSTAESEEPRVVAQEYRLNFSWKAGTAVIATFFATFLVVMVIRGVVAERPILYNLFANLYLAGTIIFGGGPVVIPLLREYIVAEGWVSPRDFLIGLAIAQSFPGPNFNFAVFLGGLTAANAGHSAAVGALIAFISIFTPGMVLVHGTMGVWGVLRSRPWVKAVVRGINAAAVGLIYTAVYRIYLVGYIDEGFQSGRSLGDDPWWVVVTATAFVGGRYFGVAAPFAILLGAIMGLVRYGVVS</sequence>
<dbReference type="InterPro" id="IPR055505">
    <property type="entry name" value="DUF7077"/>
</dbReference>
<organism evidence="16 17">
    <name type="scientific">Verticillium longisporum</name>
    <name type="common">Verticillium dahliae var. longisporum</name>
    <dbReference type="NCBI Taxonomy" id="100787"/>
    <lineage>
        <taxon>Eukaryota</taxon>
        <taxon>Fungi</taxon>
        <taxon>Dikarya</taxon>
        <taxon>Ascomycota</taxon>
        <taxon>Pezizomycotina</taxon>
        <taxon>Sordariomycetes</taxon>
        <taxon>Hypocreomycetidae</taxon>
        <taxon>Glomerellales</taxon>
        <taxon>Plectosphaerellaceae</taxon>
        <taxon>Verticillium</taxon>
    </lineage>
</organism>
<evidence type="ECO:0000256" key="10">
    <source>
        <dbReference type="SAM" id="MobiDB-lite"/>
    </source>
</evidence>
<evidence type="ECO:0000259" key="12">
    <source>
        <dbReference type="Pfam" id="PF12584"/>
    </source>
</evidence>
<keyword evidence="6 11" id="KW-0812">Transmembrane</keyword>
<keyword evidence="4" id="KW-0813">Transport</keyword>
<dbReference type="Pfam" id="PF24967">
    <property type="entry name" value="NTS_TR130"/>
    <property type="match status" value="1"/>
</dbReference>
<feature type="compositionally biased region" description="Polar residues" evidence="10">
    <location>
        <begin position="204"/>
        <end position="213"/>
    </location>
</feature>
<comment type="caution">
    <text evidence="16">The sequence shown here is derived from an EMBL/GenBank/DDBJ whole genome shotgun (WGS) entry which is preliminary data.</text>
</comment>
<dbReference type="Pfam" id="PF02417">
    <property type="entry name" value="Chromate_transp"/>
    <property type="match status" value="2"/>
</dbReference>
<evidence type="ECO:0000313" key="16">
    <source>
        <dbReference type="EMBL" id="KAG7119631.1"/>
    </source>
</evidence>
<feature type="region of interest" description="Disordered" evidence="10">
    <location>
        <begin position="92"/>
        <end position="117"/>
    </location>
</feature>
<feature type="region of interest" description="Disordered" evidence="10">
    <location>
        <begin position="1745"/>
        <end position="1793"/>
    </location>
</feature>
<feature type="compositionally biased region" description="Basic and acidic residues" evidence="10">
    <location>
        <begin position="1784"/>
        <end position="1793"/>
    </location>
</feature>
<evidence type="ECO:0000256" key="11">
    <source>
        <dbReference type="SAM" id="Phobius"/>
    </source>
</evidence>
<dbReference type="GO" id="GO:0034498">
    <property type="term" value="P:early endosome to Golgi transport"/>
    <property type="evidence" value="ECO:0007669"/>
    <property type="project" value="TreeGrafter"/>
</dbReference>
<evidence type="ECO:0000256" key="3">
    <source>
        <dbReference type="ARBA" id="ARBA00005262"/>
    </source>
</evidence>
<feature type="domain" description="TRAPPC10/Trs130 N-terminal" evidence="13">
    <location>
        <begin position="113"/>
        <end position="230"/>
    </location>
</feature>
<dbReference type="GO" id="GO:0006891">
    <property type="term" value="P:intra-Golgi vesicle-mediated transport"/>
    <property type="evidence" value="ECO:0007669"/>
    <property type="project" value="TreeGrafter"/>
</dbReference>
<dbReference type="GO" id="GO:0005829">
    <property type="term" value="C:cytosol"/>
    <property type="evidence" value="ECO:0007669"/>
    <property type="project" value="GOC"/>
</dbReference>
<evidence type="ECO:0000256" key="1">
    <source>
        <dbReference type="ARBA" id="ARBA00004555"/>
    </source>
</evidence>
<feature type="transmembrane region" description="Helical" evidence="11">
    <location>
        <begin position="1845"/>
        <end position="1866"/>
    </location>
</feature>
<dbReference type="OrthoDB" id="10256906at2759"/>
<feature type="transmembrane region" description="Helical" evidence="11">
    <location>
        <begin position="1878"/>
        <end position="1899"/>
    </location>
</feature>
<dbReference type="InterPro" id="IPR056913">
    <property type="entry name" value="TRAPPC10/Trs130_N"/>
</dbReference>
<feature type="compositionally biased region" description="Polar residues" evidence="10">
    <location>
        <begin position="1763"/>
        <end position="1783"/>
    </location>
</feature>
<dbReference type="Pfam" id="PF23036">
    <property type="entry name" value="TRAPPC10_1st"/>
    <property type="match status" value="2"/>
</dbReference>
<dbReference type="EMBL" id="JAEMWZ010000394">
    <property type="protein sequence ID" value="KAG7119631.1"/>
    <property type="molecule type" value="Genomic_DNA"/>
</dbReference>
<feature type="domain" description="TRAPPC10/Trs130 N-terminal" evidence="13">
    <location>
        <begin position="266"/>
        <end position="458"/>
    </location>
</feature>
<dbReference type="Pfam" id="PF24965">
    <property type="entry name" value="TRS130_4HB"/>
    <property type="match status" value="1"/>
</dbReference>
<dbReference type="Proteomes" id="UP000689129">
    <property type="component" value="Unassembled WGS sequence"/>
</dbReference>
<proteinExistence type="inferred from homology"/>
<dbReference type="GO" id="GO:0015109">
    <property type="term" value="F:chromate transmembrane transporter activity"/>
    <property type="evidence" value="ECO:0007669"/>
    <property type="project" value="InterPro"/>
</dbReference>
<dbReference type="InterPro" id="IPR022233">
    <property type="entry name" value="TRAPPC10/Trs130_C"/>
</dbReference>
<dbReference type="Pfam" id="PF12584">
    <property type="entry name" value="TRAPPC10"/>
    <property type="match status" value="1"/>
</dbReference>
<accession>A0A8I2Z7M0</accession>
<comment type="subcellular location">
    <subcellularLocation>
        <location evidence="2">Cell membrane</location>
        <topology evidence="2">Multi-pass membrane protein</topology>
    </subcellularLocation>
    <subcellularLocation>
        <location evidence="1">Golgi apparatus</location>
    </subcellularLocation>
</comment>
<feature type="region of interest" description="Disordered" evidence="10">
    <location>
        <begin position="189"/>
        <end position="213"/>
    </location>
</feature>
<keyword evidence="5" id="KW-1003">Cell membrane</keyword>
<name>A0A8I2Z7M0_VERLO</name>
<evidence type="ECO:0000259" key="15">
    <source>
        <dbReference type="Pfam" id="PF24967"/>
    </source>
</evidence>
<keyword evidence="9 11" id="KW-0472">Membrane</keyword>
<evidence type="ECO:0000259" key="13">
    <source>
        <dbReference type="Pfam" id="PF23036"/>
    </source>
</evidence>
<evidence type="ECO:0000256" key="2">
    <source>
        <dbReference type="ARBA" id="ARBA00004651"/>
    </source>
</evidence>
<evidence type="ECO:0000313" key="17">
    <source>
        <dbReference type="Proteomes" id="UP000689129"/>
    </source>
</evidence>
<feature type="domain" description="DUF7077" evidence="14">
    <location>
        <begin position="1007"/>
        <end position="1127"/>
    </location>
</feature>
<feature type="region of interest" description="Disordered" evidence="10">
    <location>
        <begin position="607"/>
        <end position="626"/>
    </location>
</feature>
<reference evidence="16" key="1">
    <citation type="journal article" date="2021" name="Mol. Plant Pathol.">
        <title>A 20-kb lineage-specific genomic region tames virulence in pathogenic amphidiploid Verticillium longisporum.</title>
        <authorList>
            <person name="Harting R."/>
            <person name="Starke J."/>
            <person name="Kusch H."/>
            <person name="Poggeler S."/>
            <person name="Maurus I."/>
            <person name="Schluter R."/>
            <person name="Landesfeind M."/>
            <person name="Bulla I."/>
            <person name="Nowrousian M."/>
            <person name="de Jonge R."/>
            <person name="Stahlhut G."/>
            <person name="Hoff K.J."/>
            <person name="Asshauer K.P."/>
            <person name="Thurmer A."/>
            <person name="Stanke M."/>
            <person name="Daniel R."/>
            <person name="Morgenstern B."/>
            <person name="Thomma B.P.H.J."/>
            <person name="Kronstad J.W."/>
            <person name="Braus-Stromeyer S.A."/>
            <person name="Braus G.H."/>
        </authorList>
    </citation>
    <scope>NUCLEOTIDE SEQUENCE</scope>
    <source>
        <strain evidence="16">Vl32</strain>
    </source>
</reference>
<dbReference type="PANTHER" id="PTHR13251">
    <property type="entry name" value="EPILEPSY HOLOPROSENCEPHALY CANDIDATE 1/TMEM1"/>
    <property type="match status" value="1"/>
</dbReference>
<feature type="transmembrane region" description="Helical" evidence="11">
    <location>
        <begin position="1911"/>
        <end position="1940"/>
    </location>
</feature>
<keyword evidence="7 11" id="KW-1133">Transmembrane helix</keyword>
<feature type="transmembrane region" description="Helical" evidence="11">
    <location>
        <begin position="1614"/>
        <end position="1637"/>
    </location>
</feature>
<feature type="transmembrane region" description="Helical" evidence="11">
    <location>
        <begin position="1952"/>
        <end position="1969"/>
    </location>
</feature>
<evidence type="ECO:0000256" key="8">
    <source>
        <dbReference type="ARBA" id="ARBA00023034"/>
    </source>
</evidence>
<feature type="transmembrane region" description="Helical" evidence="11">
    <location>
        <begin position="1649"/>
        <end position="1672"/>
    </location>
</feature>
<dbReference type="GO" id="GO:1990071">
    <property type="term" value="C:TRAPPII protein complex"/>
    <property type="evidence" value="ECO:0007669"/>
    <property type="project" value="InterPro"/>
</dbReference>
<gene>
    <name evidence="16" type="ORF">HYQ45_014916</name>
</gene>
<dbReference type="PANTHER" id="PTHR13251:SF3">
    <property type="entry name" value="TRAFFICKING PROTEIN PARTICLE COMPLEX SUBUNIT 10"/>
    <property type="match status" value="1"/>
</dbReference>
<dbReference type="GO" id="GO:0005886">
    <property type="term" value="C:plasma membrane"/>
    <property type="evidence" value="ECO:0007669"/>
    <property type="project" value="UniProtKB-SubCell"/>
</dbReference>
<protein>
    <submittedName>
        <fullName evidence="16">Trafficking protein particle complex subunit 10 like</fullName>
    </submittedName>
</protein>
<keyword evidence="8" id="KW-0333">Golgi apparatus</keyword>
<evidence type="ECO:0000256" key="9">
    <source>
        <dbReference type="ARBA" id="ARBA00023136"/>
    </source>
</evidence>